<dbReference type="Proteomes" id="UP000052979">
    <property type="component" value="Unassembled WGS sequence"/>
</dbReference>
<proteinExistence type="predicted"/>
<comment type="caution">
    <text evidence="1">The sequence shown here is derived from an EMBL/GenBank/DDBJ whole genome shotgun (WGS) entry which is preliminary data.</text>
</comment>
<sequence length="183" mass="20754">MTSALIPACYLSAPFVSAENTPTTKNLLEMCSSGSTDYCTFHPEGDPVVFEEDIAFIGSVENCTGSTSTRVVHYDATSRTSDTWGTDISGKLGEIVSASIMYSYRHEFSTTDTKSDEIRQDVKPHSAVNLYISKEKTRIRGRWEMHFGYRYYGHYYWYIHDTIEGQLKGQAWNMRSVNTNPHC</sequence>
<organism evidence="1 2">
    <name type="scientific">Rathayibacter toxicus</name>
    <dbReference type="NCBI Taxonomy" id="145458"/>
    <lineage>
        <taxon>Bacteria</taxon>
        <taxon>Bacillati</taxon>
        <taxon>Actinomycetota</taxon>
        <taxon>Actinomycetes</taxon>
        <taxon>Micrococcales</taxon>
        <taxon>Microbacteriaceae</taxon>
        <taxon>Rathayibacter</taxon>
    </lineage>
</organism>
<accession>A0A0U1PVN9</accession>
<name>A0A0U1PVN9_9MICO</name>
<dbReference type="EMBL" id="LBFI01000011">
    <property type="protein sequence ID" value="KKM47002.1"/>
    <property type="molecule type" value="Genomic_DNA"/>
</dbReference>
<keyword evidence="2" id="KW-1185">Reference proteome</keyword>
<reference evidence="1 2" key="1">
    <citation type="submission" date="2015-04" db="EMBL/GenBank/DDBJ databases">
        <title>Draft genome sequence of Rathayibacter toxicus strain FH-142 (AKA 70134 or CS 32), a Western Australian isolate.</title>
        <authorList>
            <consortium name="Consortium for Microbial Forensics and Genomics (microFORGE)"/>
            <person name="Knight B.M."/>
            <person name="Roberts D.P."/>
            <person name="Lin D."/>
            <person name="Hari K."/>
            <person name="Fletcher J."/>
            <person name="Melcher U."/>
            <person name="Blagden T."/>
            <person name="Luster D.G."/>
            <person name="Sechler A.J."/>
            <person name="Schneider W.L."/>
            <person name="Winegar R.A."/>
        </authorList>
    </citation>
    <scope>NUCLEOTIDE SEQUENCE [LARGE SCALE GENOMIC DNA]</scope>
    <source>
        <strain evidence="1 2">FH142</strain>
    </source>
</reference>
<dbReference type="AlphaFoldDB" id="A0A0U1PVN9"/>
<protein>
    <submittedName>
        <fullName evidence="1">Uncharacterized protein</fullName>
    </submittedName>
</protein>
<evidence type="ECO:0000313" key="1">
    <source>
        <dbReference type="EMBL" id="KKM47002.1"/>
    </source>
</evidence>
<gene>
    <name evidence="1" type="ORF">VT73_00875</name>
</gene>
<dbReference type="PATRIC" id="fig|145458.8.peg.134"/>
<evidence type="ECO:0000313" key="2">
    <source>
        <dbReference type="Proteomes" id="UP000052979"/>
    </source>
</evidence>